<evidence type="ECO:0000256" key="11">
    <source>
        <dbReference type="ARBA" id="ARBA00022840"/>
    </source>
</evidence>
<evidence type="ECO:0000256" key="10">
    <source>
        <dbReference type="ARBA" id="ARBA00022833"/>
    </source>
</evidence>
<dbReference type="GO" id="GO:0008270">
    <property type="term" value="F:zinc ion binding"/>
    <property type="evidence" value="ECO:0007669"/>
    <property type="project" value="UniProtKB-KW"/>
</dbReference>
<evidence type="ECO:0000256" key="2">
    <source>
        <dbReference type="ARBA" id="ARBA00009280"/>
    </source>
</evidence>
<dbReference type="GO" id="GO:0005524">
    <property type="term" value="F:ATP binding"/>
    <property type="evidence" value="ECO:0007669"/>
    <property type="project" value="UniProtKB-KW"/>
</dbReference>
<sequence length="497" mass="55921">MSVTLRLRGPAVGKAGRARPPGQTGREGAGGRRDRGGPARFSPSQTPSLEKMEGQERPAPPASLFADGHLVLWTLCSVLLPVFITFWCSVQRSRRQLHRRDIFRKSKHGWRDTDLFSQPTYCCVCAQHILQGAFCDCCGLRVDEGCLKKADKRFPCKEIMLKSDSKAVDAMPHHWIRGNVPLCSYCVVCKQQCGNQPKLCDYRCVWCQKTVHDECMKNSLRSEKCDFGEFKNLIIPPSYLTSINHMRKDKKTDYEMLASKLGKQWTPLIILANSRSGTNMGEGLLGEFRILLNPVQEFTMNNYFSIGPDALMALNFHAHREKAPSLFSSRILNKAVYLFYGTKDCLVQECKDLNKKVELELDGERVELPNLEGIIVLNIGYWGGGCRLWEGMGDETYPLARHDDGLLEIVGVYGSFHCAQIQVKLANPFRIGQAHTVRLILKCSMMPMQVDGEPWAQGPCTVTITHKTHALMLYFSGEQTDDDVSSASDQEDTKETE</sequence>
<dbReference type="PROSITE" id="PS50081">
    <property type="entry name" value="ZF_DAG_PE_2"/>
    <property type="match status" value="2"/>
</dbReference>
<dbReference type="GO" id="GO:0007200">
    <property type="term" value="P:phospholipase C-activating G protein-coupled receptor signaling pathway"/>
    <property type="evidence" value="ECO:0007669"/>
    <property type="project" value="InterPro"/>
</dbReference>
<dbReference type="GO" id="GO:0004143">
    <property type="term" value="F:ATP-dependent diacylglycerol kinase activity"/>
    <property type="evidence" value="ECO:0007669"/>
    <property type="project" value="UniProtKB-EC"/>
</dbReference>
<reference evidence="17" key="2">
    <citation type="submission" date="2025-08" db="UniProtKB">
        <authorList>
            <consortium name="Ensembl"/>
        </authorList>
    </citation>
    <scope>IDENTIFICATION</scope>
</reference>
<dbReference type="FunFam" id="2.60.200.40:FF:000005">
    <property type="entry name" value="Diacylglycerol kinase"/>
    <property type="match status" value="1"/>
</dbReference>
<organism evidence="17">
    <name type="scientific">Capra hircus</name>
    <name type="common">Goat</name>
    <dbReference type="NCBI Taxonomy" id="9925"/>
    <lineage>
        <taxon>Eukaryota</taxon>
        <taxon>Metazoa</taxon>
        <taxon>Chordata</taxon>
        <taxon>Craniata</taxon>
        <taxon>Vertebrata</taxon>
        <taxon>Euteleostomi</taxon>
        <taxon>Mammalia</taxon>
        <taxon>Eutheria</taxon>
        <taxon>Laurasiatheria</taxon>
        <taxon>Artiodactyla</taxon>
        <taxon>Ruminantia</taxon>
        <taxon>Pecora</taxon>
        <taxon>Bovidae</taxon>
        <taxon>Caprinae</taxon>
        <taxon>Capra</taxon>
    </lineage>
</organism>
<keyword evidence="6" id="KW-0677">Repeat</keyword>
<comment type="similarity">
    <text evidence="2">Belongs to the eukaryotic diacylglycerol kinase family.</text>
</comment>
<evidence type="ECO:0000256" key="7">
    <source>
        <dbReference type="ARBA" id="ARBA00022741"/>
    </source>
</evidence>
<dbReference type="CDD" id="cd20801">
    <property type="entry name" value="C1_DGKepsilon_typeIII_rpt1"/>
    <property type="match status" value="1"/>
</dbReference>
<dbReference type="SUPFAM" id="SSF57889">
    <property type="entry name" value="Cysteine-rich domain"/>
    <property type="match status" value="2"/>
</dbReference>
<dbReference type="Gene3D" id="3.30.60.20">
    <property type="match status" value="1"/>
</dbReference>
<proteinExistence type="inferred from homology"/>
<dbReference type="Pfam" id="PF00609">
    <property type="entry name" value="DAGK_acc"/>
    <property type="match status" value="1"/>
</dbReference>
<evidence type="ECO:0000256" key="4">
    <source>
        <dbReference type="ARBA" id="ARBA00022679"/>
    </source>
</evidence>
<name>A0A8C2XRR6_CAPHI</name>
<protein>
    <recommendedName>
        <fullName evidence="3">diacylglycerol kinase (ATP)</fullName>
        <ecNumber evidence="3">2.7.1.107</ecNumber>
    </recommendedName>
</protein>
<keyword evidence="9" id="KW-0418">Kinase</keyword>
<evidence type="ECO:0000256" key="6">
    <source>
        <dbReference type="ARBA" id="ARBA00022737"/>
    </source>
</evidence>
<evidence type="ECO:0000256" key="12">
    <source>
        <dbReference type="ARBA" id="ARBA00023098"/>
    </source>
</evidence>
<feature type="domain" description="Phorbol-ester/DAG-type" evidence="16">
    <location>
        <begin position="107"/>
        <end position="156"/>
    </location>
</feature>
<dbReference type="SMART" id="SM00109">
    <property type="entry name" value="C1"/>
    <property type="match status" value="2"/>
</dbReference>
<keyword evidence="11" id="KW-0067">ATP-binding</keyword>
<evidence type="ECO:0000256" key="9">
    <source>
        <dbReference type="ARBA" id="ARBA00022777"/>
    </source>
</evidence>
<evidence type="ECO:0000256" key="3">
    <source>
        <dbReference type="ARBA" id="ARBA00012133"/>
    </source>
</evidence>
<comment type="catalytic activity">
    <reaction evidence="13">
        <text>1,2-di-(9Z-octadecenoyl)-sn-glycerol + ATP = 1,2-di-(9Z-octadecenoyl)-sn-glycero-3-phosphate + ADP + H(+)</text>
        <dbReference type="Rhea" id="RHEA:40327"/>
        <dbReference type="ChEBI" id="CHEBI:15378"/>
        <dbReference type="ChEBI" id="CHEBI:30616"/>
        <dbReference type="ChEBI" id="CHEBI:52333"/>
        <dbReference type="ChEBI" id="CHEBI:74546"/>
        <dbReference type="ChEBI" id="CHEBI:456216"/>
    </reaction>
    <physiologicalReaction direction="left-to-right" evidence="13">
        <dbReference type="Rhea" id="RHEA:40328"/>
    </physiologicalReaction>
</comment>
<dbReference type="InterPro" id="IPR046349">
    <property type="entry name" value="C1-like_sf"/>
</dbReference>
<dbReference type="GO" id="GO:0006629">
    <property type="term" value="P:lipid metabolic process"/>
    <property type="evidence" value="ECO:0007669"/>
    <property type="project" value="UniProtKB-KW"/>
</dbReference>
<dbReference type="PROSITE" id="PS00479">
    <property type="entry name" value="ZF_DAG_PE_1"/>
    <property type="match status" value="1"/>
</dbReference>
<comment type="pathway">
    <text evidence="1">Lipid metabolism; glycerolipid metabolism.</text>
</comment>
<accession>A0A8C2XRR6</accession>
<evidence type="ECO:0000256" key="14">
    <source>
        <dbReference type="ARBA" id="ARBA00060536"/>
    </source>
</evidence>
<feature type="domain" description="Phorbol-ester/DAG-type" evidence="16">
    <location>
        <begin position="172"/>
        <end position="225"/>
    </location>
</feature>
<dbReference type="Gene3D" id="2.60.200.40">
    <property type="match status" value="1"/>
</dbReference>
<keyword evidence="5" id="KW-0479">Metal-binding</keyword>
<dbReference type="PANTHER" id="PTHR11255:SF118">
    <property type="entry name" value="DIACYLGLYCEROL KINASE EPSILON"/>
    <property type="match status" value="1"/>
</dbReference>
<dbReference type="Ensembl" id="ENSCHIT00010030654.1">
    <property type="protein sequence ID" value="ENSCHIP00010021766.1"/>
    <property type="gene ID" value="ENSCHIG00010015865.1"/>
</dbReference>
<keyword evidence="8" id="KW-0863">Zinc-finger</keyword>
<dbReference type="FunFam" id="3.30.60.20:FF:000002">
    <property type="entry name" value="Diacylglycerol kinase"/>
    <property type="match status" value="1"/>
</dbReference>
<evidence type="ECO:0000313" key="17">
    <source>
        <dbReference type="Ensembl" id="ENSCHIP00010021766.1"/>
    </source>
</evidence>
<dbReference type="CDD" id="cd20853">
    <property type="entry name" value="C1_DGKepsilon_typeIII_rpt2"/>
    <property type="match status" value="1"/>
</dbReference>
<evidence type="ECO:0000259" key="16">
    <source>
        <dbReference type="PROSITE" id="PS50081"/>
    </source>
</evidence>
<evidence type="ECO:0000256" key="13">
    <source>
        <dbReference type="ARBA" id="ARBA00023371"/>
    </source>
</evidence>
<keyword evidence="10" id="KW-0862">Zinc</keyword>
<dbReference type="AlphaFoldDB" id="A0A8C2XRR6"/>
<dbReference type="InterPro" id="IPR002219">
    <property type="entry name" value="PKC_DAG/PE"/>
</dbReference>
<dbReference type="SMART" id="SM00045">
    <property type="entry name" value="DAGKa"/>
    <property type="match status" value="1"/>
</dbReference>
<evidence type="ECO:0000256" key="15">
    <source>
        <dbReference type="SAM" id="MobiDB-lite"/>
    </source>
</evidence>
<evidence type="ECO:0000256" key="5">
    <source>
        <dbReference type="ARBA" id="ARBA00022723"/>
    </source>
</evidence>
<reference evidence="17" key="1">
    <citation type="submission" date="2019-03" db="EMBL/GenBank/DDBJ databases">
        <title>Genome sequencing and reference-guided assembly of Black Bengal Goat (Capra hircus).</title>
        <authorList>
            <person name="Siddiki A.Z."/>
            <person name="Baten A."/>
            <person name="Billah M."/>
            <person name="Alam M.A.U."/>
            <person name="Shawrob K.S.M."/>
            <person name="Saha S."/>
            <person name="Chowdhury M."/>
            <person name="Rahman A.H."/>
            <person name="Stear M."/>
            <person name="Miah G."/>
            <person name="Das G.B."/>
            <person name="Hossain M.M."/>
            <person name="Kumkum M."/>
            <person name="Islam M.S."/>
            <person name="Mollah A.M."/>
            <person name="Ahsan A."/>
            <person name="Tusar F."/>
            <person name="Khan M.K.I."/>
        </authorList>
    </citation>
    <scope>NUCLEOTIDE SEQUENCE [LARGE SCALE GENOMIC DNA]</scope>
</reference>
<keyword evidence="12" id="KW-0443">Lipid metabolism</keyword>
<keyword evidence="4" id="KW-0808">Transferase</keyword>
<dbReference type="InterPro" id="IPR000756">
    <property type="entry name" value="Diacylglycerol_kin_accessory"/>
</dbReference>
<dbReference type="SUPFAM" id="SSF111331">
    <property type="entry name" value="NAD kinase/diacylglycerol kinase-like"/>
    <property type="match status" value="1"/>
</dbReference>
<evidence type="ECO:0000256" key="1">
    <source>
        <dbReference type="ARBA" id="ARBA00005175"/>
    </source>
</evidence>
<evidence type="ECO:0000256" key="8">
    <source>
        <dbReference type="ARBA" id="ARBA00022771"/>
    </source>
</evidence>
<dbReference type="EC" id="2.7.1.107" evidence="3"/>
<dbReference type="GO" id="GO:0016020">
    <property type="term" value="C:membrane"/>
    <property type="evidence" value="ECO:0007669"/>
    <property type="project" value="TreeGrafter"/>
</dbReference>
<dbReference type="Pfam" id="PF00130">
    <property type="entry name" value="C1_1"/>
    <property type="match status" value="1"/>
</dbReference>
<dbReference type="InterPro" id="IPR016064">
    <property type="entry name" value="NAD/diacylglycerol_kinase_sf"/>
</dbReference>
<dbReference type="PANTHER" id="PTHR11255">
    <property type="entry name" value="DIACYLGLYCEROL KINASE"/>
    <property type="match status" value="1"/>
</dbReference>
<feature type="region of interest" description="Disordered" evidence="15">
    <location>
        <begin position="1"/>
        <end position="60"/>
    </location>
</feature>
<dbReference type="InterPro" id="IPR037607">
    <property type="entry name" value="DGK"/>
</dbReference>
<comment type="pathway">
    <text evidence="14">Glycerolipid metabolism.</text>
</comment>
<keyword evidence="7" id="KW-0547">Nucleotide-binding</keyword>